<dbReference type="Proteomes" id="UP000199202">
    <property type="component" value="Unassembled WGS sequence"/>
</dbReference>
<protein>
    <recommendedName>
        <fullName evidence="1">DUF1707 domain-containing protein</fullName>
    </recommendedName>
</protein>
<feature type="domain" description="DUF1707" evidence="1">
    <location>
        <begin position="9"/>
        <end position="58"/>
    </location>
</feature>
<dbReference type="PANTHER" id="PTHR40763">
    <property type="entry name" value="MEMBRANE PROTEIN-RELATED"/>
    <property type="match status" value="1"/>
</dbReference>
<reference evidence="2 3" key="1">
    <citation type="submission" date="2016-10" db="EMBL/GenBank/DDBJ databases">
        <authorList>
            <person name="de Groot N.N."/>
        </authorList>
    </citation>
    <scope>NUCLEOTIDE SEQUENCE [LARGE SCALE GENOMIC DNA]</scope>
    <source>
        <strain evidence="2 3">CGMCC 4.6533</strain>
    </source>
</reference>
<evidence type="ECO:0000313" key="3">
    <source>
        <dbReference type="Proteomes" id="UP000199202"/>
    </source>
</evidence>
<dbReference type="InterPro" id="IPR012551">
    <property type="entry name" value="DUF1707_SHOCT-like"/>
</dbReference>
<proteinExistence type="predicted"/>
<dbReference type="STRING" id="633440.SAMN05421869_119131"/>
<dbReference type="Pfam" id="PF08044">
    <property type="entry name" value="DUF1707"/>
    <property type="match status" value="1"/>
</dbReference>
<organism evidence="2 3">
    <name type="scientific">Nonomuraea jiangxiensis</name>
    <dbReference type="NCBI Taxonomy" id="633440"/>
    <lineage>
        <taxon>Bacteria</taxon>
        <taxon>Bacillati</taxon>
        <taxon>Actinomycetota</taxon>
        <taxon>Actinomycetes</taxon>
        <taxon>Streptosporangiales</taxon>
        <taxon>Streptosporangiaceae</taxon>
        <taxon>Nonomuraea</taxon>
    </lineage>
</organism>
<dbReference type="OrthoDB" id="3428481at2"/>
<dbReference type="RefSeq" id="WP_090941847.1">
    <property type="nucleotide sequence ID" value="NZ_FNDJ01000019.1"/>
</dbReference>
<dbReference type="AlphaFoldDB" id="A0A1G9F7N5"/>
<accession>A0A1G9F7N5</accession>
<sequence>MNRLPAHLSERDREQAVELVQQAYAEGRLDPAELERRLDLALTATSAQELEPILGDLPDEVVRLRSTGGRVTRAGDWQVPRRLHIESEFGKVRLDLSEARIPYPRIDIELRLAHGGATILLPAGASANVDGVRTEWGRVTCKAAGRPRPGGLHVQISGELPFGRLTVRTTRR</sequence>
<evidence type="ECO:0000313" key="2">
    <source>
        <dbReference type="EMBL" id="SDK84409.1"/>
    </source>
</evidence>
<dbReference type="PANTHER" id="PTHR40763:SF5">
    <property type="entry name" value="MEMBRANE PROTEIN"/>
    <property type="match status" value="1"/>
</dbReference>
<name>A0A1G9F7N5_9ACTN</name>
<evidence type="ECO:0000259" key="1">
    <source>
        <dbReference type="Pfam" id="PF08044"/>
    </source>
</evidence>
<dbReference type="EMBL" id="FNDJ01000019">
    <property type="protein sequence ID" value="SDK84409.1"/>
    <property type="molecule type" value="Genomic_DNA"/>
</dbReference>
<keyword evidence="3" id="KW-1185">Reference proteome</keyword>
<gene>
    <name evidence="2" type="ORF">SAMN05421869_119131</name>
</gene>